<proteinExistence type="predicted"/>
<evidence type="ECO:0000313" key="1">
    <source>
        <dbReference type="EMBL" id="OBR40569.1"/>
    </source>
</evidence>
<dbReference type="EMBL" id="LZFP01000007">
    <property type="protein sequence ID" value="OBR40569.1"/>
    <property type="molecule type" value="Genomic_DNA"/>
</dbReference>
<name>A0A1B7ZCE2_9FLAO</name>
<dbReference type="KEGG" id="mart:BTR34_12105"/>
<accession>A0A1B7ZCE2</accession>
<protein>
    <submittedName>
        <fullName evidence="1">Uncharacterized protein</fullName>
    </submittedName>
</protein>
<dbReference type="AlphaFoldDB" id="A0A1B7ZCE2"/>
<evidence type="ECO:0000313" key="2">
    <source>
        <dbReference type="Proteomes" id="UP000092164"/>
    </source>
</evidence>
<keyword evidence="2" id="KW-1185">Reference proteome</keyword>
<organism evidence="1 2">
    <name type="scientific">Maribacter hydrothermalis</name>
    <dbReference type="NCBI Taxonomy" id="1836467"/>
    <lineage>
        <taxon>Bacteria</taxon>
        <taxon>Pseudomonadati</taxon>
        <taxon>Bacteroidota</taxon>
        <taxon>Flavobacteriia</taxon>
        <taxon>Flavobacteriales</taxon>
        <taxon>Flavobacteriaceae</taxon>
        <taxon>Maribacter</taxon>
    </lineage>
</organism>
<dbReference type="Proteomes" id="UP000092164">
    <property type="component" value="Unassembled WGS sequence"/>
</dbReference>
<comment type="caution">
    <text evidence="1">The sequence shown here is derived from an EMBL/GenBank/DDBJ whole genome shotgun (WGS) entry which is preliminary data.</text>
</comment>
<sequence length="62" mass="6782">MEIDNQNRGNESGNENEGLGFLVNYLGASPRGIRPKRTFNFEASLGVLYPLAVPIKSATLFP</sequence>
<gene>
    <name evidence="1" type="ORF">A9200_15765</name>
</gene>
<reference evidence="2" key="1">
    <citation type="submission" date="2016-06" db="EMBL/GenBank/DDBJ databases">
        <authorList>
            <person name="Zhan P."/>
        </authorList>
    </citation>
    <scope>NUCLEOTIDE SEQUENCE [LARGE SCALE GENOMIC DNA]</scope>
    <source>
        <strain evidence="2">T28</strain>
    </source>
</reference>
<dbReference type="STRING" id="1836467.BTR34_12105"/>